<sequence>MASSVPADAIDAQAARWAARALYGEMPAEFEAWLAADRRHRGAYLRARASLYAIEDAVLASTGVAAPAPVPAGNPMAAGNDDDAPTRARWRTGRHVLLGGALAASLVALVGLGLPMLGSLQPAREASDRRLTLADGSVVTLGEEARIAYAMRDGVRTVSLTRGEALFHVAKDRAHPFVVRSGDVYAQATGTVYSVRRIGRTGGAVRVSEGSVLVWARDERDQAVLLHAGDALSLEPGTPQSHPPALATPAPPPSPPPALAQIALDNVTIEAAARRFNRINRTRIEIADPAVGQMRIVGLFRANDPEQFARAAAAIAGAEVEVAVDGSVIKLK</sequence>
<dbReference type="KEGG" id="ssan:NX02_27620"/>
<evidence type="ECO:0000313" key="4">
    <source>
        <dbReference type="EMBL" id="AHE57108.1"/>
    </source>
</evidence>
<dbReference type="STRING" id="1123269.NX02_27620"/>
<evidence type="ECO:0000313" key="5">
    <source>
        <dbReference type="Proteomes" id="UP000018851"/>
    </source>
</evidence>
<dbReference type="PATRIC" id="fig|1123269.5.peg.5421"/>
<dbReference type="Proteomes" id="UP000018851">
    <property type="component" value="Chromosome"/>
</dbReference>
<dbReference type="InterPro" id="IPR012373">
    <property type="entry name" value="Ferrdict_sens_TM"/>
</dbReference>
<keyword evidence="2" id="KW-0472">Membrane</keyword>
<dbReference type="Gene3D" id="2.60.120.1440">
    <property type="match status" value="1"/>
</dbReference>
<keyword evidence="2" id="KW-1133">Transmembrane helix</keyword>
<reference evidence="4 5" key="1">
    <citation type="submission" date="2013-07" db="EMBL/GenBank/DDBJ databases">
        <title>Completed genome of Sphingomonas sanxanigenens NX02.</title>
        <authorList>
            <person name="Ma T."/>
            <person name="Huang H."/>
            <person name="Wu M."/>
            <person name="Li X."/>
            <person name="Li G."/>
        </authorList>
    </citation>
    <scope>NUCLEOTIDE SEQUENCE [LARGE SCALE GENOMIC DNA]</scope>
    <source>
        <strain evidence="4 5">NX02</strain>
    </source>
</reference>
<dbReference type="RefSeq" id="WP_025295206.1">
    <property type="nucleotide sequence ID" value="NZ_CP006644.1"/>
</dbReference>
<dbReference type="Pfam" id="PF04773">
    <property type="entry name" value="FecR"/>
    <property type="match status" value="1"/>
</dbReference>
<dbReference type="PIRSF" id="PIRSF018266">
    <property type="entry name" value="FecR"/>
    <property type="match status" value="1"/>
</dbReference>
<keyword evidence="5" id="KW-1185">Reference proteome</keyword>
<feature type="compositionally biased region" description="Pro residues" evidence="1">
    <location>
        <begin position="249"/>
        <end position="258"/>
    </location>
</feature>
<name>W0ALD1_9SPHN</name>
<dbReference type="AlphaFoldDB" id="W0ALD1"/>
<proteinExistence type="predicted"/>
<dbReference type="eggNOG" id="COG3712">
    <property type="taxonomic scope" value="Bacteria"/>
</dbReference>
<dbReference type="EMBL" id="CP006644">
    <property type="protein sequence ID" value="AHE57108.1"/>
    <property type="molecule type" value="Genomic_DNA"/>
</dbReference>
<dbReference type="HOGENOM" id="CLU_050192_0_2_5"/>
<accession>W0ALD1</accession>
<keyword evidence="2" id="KW-0812">Transmembrane</keyword>
<feature type="transmembrane region" description="Helical" evidence="2">
    <location>
        <begin position="96"/>
        <end position="117"/>
    </location>
</feature>
<protein>
    <recommendedName>
        <fullName evidence="3">FecR protein domain-containing protein</fullName>
    </recommendedName>
</protein>
<dbReference type="PANTHER" id="PTHR30273">
    <property type="entry name" value="PERIPLASMIC SIGNAL SENSOR AND SIGMA FACTOR ACTIVATOR FECR-RELATED"/>
    <property type="match status" value="1"/>
</dbReference>
<feature type="region of interest" description="Disordered" evidence="1">
    <location>
        <begin position="232"/>
        <end position="258"/>
    </location>
</feature>
<dbReference type="PANTHER" id="PTHR30273:SF2">
    <property type="entry name" value="PROTEIN FECR"/>
    <property type="match status" value="1"/>
</dbReference>
<evidence type="ECO:0000259" key="3">
    <source>
        <dbReference type="Pfam" id="PF04773"/>
    </source>
</evidence>
<evidence type="ECO:0000256" key="2">
    <source>
        <dbReference type="SAM" id="Phobius"/>
    </source>
</evidence>
<feature type="domain" description="FecR protein" evidence="3">
    <location>
        <begin position="126"/>
        <end position="212"/>
    </location>
</feature>
<dbReference type="OrthoDB" id="9798846at2"/>
<evidence type="ECO:0000256" key="1">
    <source>
        <dbReference type="SAM" id="MobiDB-lite"/>
    </source>
</evidence>
<gene>
    <name evidence="4" type="ORF">NX02_27620</name>
</gene>
<dbReference type="InterPro" id="IPR006860">
    <property type="entry name" value="FecR"/>
</dbReference>
<organism evidence="4 5">
    <name type="scientific">Sphingomonas sanxanigenens DSM 19645 = NX02</name>
    <dbReference type="NCBI Taxonomy" id="1123269"/>
    <lineage>
        <taxon>Bacteria</taxon>
        <taxon>Pseudomonadati</taxon>
        <taxon>Pseudomonadota</taxon>
        <taxon>Alphaproteobacteria</taxon>
        <taxon>Sphingomonadales</taxon>
        <taxon>Sphingomonadaceae</taxon>
        <taxon>Sphingomonas</taxon>
    </lineage>
</organism>
<dbReference type="GO" id="GO:0016989">
    <property type="term" value="F:sigma factor antagonist activity"/>
    <property type="evidence" value="ECO:0007669"/>
    <property type="project" value="TreeGrafter"/>
</dbReference>